<dbReference type="PANTHER" id="PTHR45982">
    <property type="entry name" value="REGULATOR OF CHROMOSOME CONDENSATION"/>
    <property type="match status" value="1"/>
</dbReference>
<accession>A0ABZ2MA22</accession>
<evidence type="ECO:0000313" key="4">
    <source>
        <dbReference type="Proteomes" id="UP001370348"/>
    </source>
</evidence>
<dbReference type="Gene3D" id="2.130.10.30">
    <property type="entry name" value="Regulator of chromosome condensation 1/beta-lactamase-inhibitor protein II"/>
    <property type="match status" value="5"/>
</dbReference>
<evidence type="ECO:0000256" key="1">
    <source>
        <dbReference type="SAM" id="MobiDB-lite"/>
    </source>
</evidence>
<protein>
    <submittedName>
        <fullName evidence="3">Uncharacterized protein</fullName>
    </submittedName>
</protein>
<feature type="chain" id="PRO_5045309467" evidence="2">
    <location>
        <begin position="25"/>
        <end position="763"/>
    </location>
</feature>
<dbReference type="Proteomes" id="UP001370348">
    <property type="component" value="Chromosome"/>
</dbReference>
<sequence>MNRLVYFLSGATLGAFCLLNPACSGDNASVSVPHDGAATDGTLGAGDPDGGPDPDSGLPVPTVGRLASGGWQSCAIDANDKLYCWGADDSRIAVAPRKVRPDLSWAFVSIGVDFACALEKSQARRYCWGSNDFGQLGRGTKTGAEGLGPSEAGWSQLSAGSQHACGIKQDGTLWCWGRNDSMAVTPEIIGDAGEVPREVLSPVQIAPPATWTAVAASAKHTCGIRSNGSLWCWGQGVYDITTEPKYLQIGTETDWVRLGGGDRHTCGIKQNGTLWCWGRNSEGQLGVGIQYSNIFRKPIRVGEDTDWAAVRGGNHHTCALKKDGALFCWGSNGVSEPDGTSGSEPAVGSLGVALSEETLFVLRPTRNAPDLRWADVAPAIGTITWPREASIGNHTCGLRRNGRVMCWGDGSLGQLGDPSSNAHRPLNQITSDTDWQRVGPGAWALKKDGTLWTWGVVLRAIAASEYEGREVWLARPTPQVLERDVSSSFGGRVDLAFDGASCFVKTNGALFCNVRRCEDPDKDRVLRCPIRHEQVGTETDWAMVTTGMARHDGMHRCAIKKNGSLWCWGGNLSGQIGDGTDARRVAPVPVAAGTTWSTVSAGYNHTCGVRMDGTAWCWGNNTSGQLGDGSPNREQHRPVRVGGDTDWATVAAQEWGTRALKKDGTLWSWGPTVTRSGDATWRKISDRTGSCGIRTDGSLWCDNTPMGQDKDWADVGSGPIYQERGNGCAIKTNGTLWCWGSPSGATAGLPLPWSHEPRLIQLP</sequence>
<keyword evidence="2" id="KW-0732">Signal</keyword>
<keyword evidence="4" id="KW-1185">Reference proteome</keyword>
<reference evidence="3 4" key="1">
    <citation type="submission" date="2021-12" db="EMBL/GenBank/DDBJ databases">
        <title>Discovery of the Pendulisporaceae a myxobacterial family with distinct sporulation behavior and unique specialized metabolism.</title>
        <authorList>
            <person name="Garcia R."/>
            <person name="Popoff A."/>
            <person name="Bader C.D."/>
            <person name="Loehr J."/>
            <person name="Walesch S."/>
            <person name="Walt C."/>
            <person name="Boldt J."/>
            <person name="Bunk B."/>
            <person name="Haeckl F.J.F.P.J."/>
            <person name="Gunesch A.P."/>
            <person name="Birkelbach J."/>
            <person name="Nuebel U."/>
            <person name="Pietschmann T."/>
            <person name="Bach T."/>
            <person name="Mueller R."/>
        </authorList>
    </citation>
    <scope>NUCLEOTIDE SEQUENCE [LARGE SCALE GENOMIC DNA]</scope>
    <source>
        <strain evidence="3 4">MSr11954</strain>
    </source>
</reference>
<organism evidence="3 4">
    <name type="scientific">Pendulispora albinea</name>
    <dbReference type="NCBI Taxonomy" id="2741071"/>
    <lineage>
        <taxon>Bacteria</taxon>
        <taxon>Pseudomonadati</taxon>
        <taxon>Myxococcota</taxon>
        <taxon>Myxococcia</taxon>
        <taxon>Myxococcales</taxon>
        <taxon>Sorangiineae</taxon>
        <taxon>Pendulisporaceae</taxon>
        <taxon>Pendulispora</taxon>
    </lineage>
</organism>
<evidence type="ECO:0000313" key="3">
    <source>
        <dbReference type="EMBL" id="WXB19348.1"/>
    </source>
</evidence>
<feature type="signal peptide" evidence="2">
    <location>
        <begin position="1"/>
        <end position="24"/>
    </location>
</feature>
<dbReference type="EMBL" id="CP089984">
    <property type="protein sequence ID" value="WXB19348.1"/>
    <property type="molecule type" value="Genomic_DNA"/>
</dbReference>
<dbReference type="PROSITE" id="PS50012">
    <property type="entry name" value="RCC1_3"/>
    <property type="match status" value="4"/>
</dbReference>
<dbReference type="InterPro" id="IPR000408">
    <property type="entry name" value="Reg_chr_condens"/>
</dbReference>
<dbReference type="SUPFAM" id="SSF50985">
    <property type="entry name" value="RCC1/BLIP-II"/>
    <property type="match status" value="3"/>
</dbReference>
<dbReference type="Pfam" id="PF13540">
    <property type="entry name" value="RCC1_2"/>
    <property type="match status" value="4"/>
</dbReference>
<dbReference type="RefSeq" id="WP_394828968.1">
    <property type="nucleotide sequence ID" value="NZ_CP089984.1"/>
</dbReference>
<dbReference type="Pfam" id="PF00415">
    <property type="entry name" value="RCC1"/>
    <property type="match status" value="1"/>
</dbReference>
<name>A0ABZ2MA22_9BACT</name>
<dbReference type="PANTHER" id="PTHR45982:SF1">
    <property type="entry name" value="REGULATOR OF CHROMOSOME CONDENSATION"/>
    <property type="match status" value="1"/>
</dbReference>
<dbReference type="InterPro" id="IPR009091">
    <property type="entry name" value="RCC1/BLIP-II"/>
</dbReference>
<dbReference type="InterPro" id="IPR051553">
    <property type="entry name" value="Ran_GTPase-activating"/>
</dbReference>
<dbReference type="PRINTS" id="PR00633">
    <property type="entry name" value="RCCNDNSATION"/>
</dbReference>
<feature type="region of interest" description="Disordered" evidence="1">
    <location>
        <begin position="34"/>
        <end position="58"/>
    </location>
</feature>
<gene>
    <name evidence="3" type="ORF">LZC94_19220</name>
</gene>
<proteinExistence type="predicted"/>
<evidence type="ECO:0000256" key="2">
    <source>
        <dbReference type="SAM" id="SignalP"/>
    </source>
</evidence>